<dbReference type="GO" id="GO:0044550">
    <property type="term" value="P:secondary metabolite biosynthetic process"/>
    <property type="evidence" value="ECO:0007669"/>
    <property type="project" value="TreeGrafter"/>
</dbReference>
<evidence type="ECO:0000313" key="3">
    <source>
        <dbReference type="EMBL" id="GDY68254.1"/>
    </source>
</evidence>
<feature type="domain" description="AMP-dependent synthetase/ligase" evidence="1">
    <location>
        <begin position="577"/>
        <end position="789"/>
    </location>
</feature>
<dbReference type="Gene3D" id="3.30.559.30">
    <property type="entry name" value="Nonribosomal peptide synthetase, condensation domain"/>
    <property type="match status" value="1"/>
</dbReference>
<name>A0A4D4M8X2_STRAX</name>
<sequence>MTRSLVEDVWPLSPLQAGLLFHAAFDDEGPDVYVGQRLVDLAGPLDAGRLRVSWEALLARHAALRAGFRRRKSGASVQVIAREAELPWREADLSELAETDVSAEAEQLAARERDQRFDPSTAPLLRLLLIRLGADRHRLVVTSHHLLMDGWSMPVLLNELSEVYAAGGDASVLAPVTSYREYLAWLARQDKDAARVAWQEELAGVDEPTLVVPADAGRAPATPESLIRDIPEDLTESLVRFARGHGLTLNTVVQGAWALVLARLTGRTDVVFGATVAGRPADIPGVESMVGLFINTLPVRVPLDGAQSVARMLAELQQRQSALMPHQHIGLPELQQSVGSGAVFDTLLVYENYPSPPTEPSTPDALALSVAPGQETAHYPLTLVAAPADRMLFKLDYRPDLFDRETAESVFGWLVRVLEQMAQDPSVAVGRVGVLDAPERGLVVEGWGGASGDAAPSGTVPELIRGRVLAVPGAVAVVGGEHLLSYGVLWELSGRWAAYLAGAGVCRGDRVVVVLERSPELIAVLLGVWRAGAVFVPVDAGSPAERIAFVVEDAGAVLVVDDLRAVEGARDGGLLVPVAADDVAYVMYTSGSTGVPKGVAVPHGSVAALVGEPGWQVGSDDMVLMHAPHAFDVSLFEVWVPLAAGARVVVAEPGVVDAPRIREHVAGGGTAVHVTAGSFRVLAEEAPGCFAGLREVLTGGDVVPARSVARVREACPDVVVRHLYGPTEVTLCATWRIWRPGEPVGTVLPIGRPYGNRRVFVLDAFLQPVPSGVTGELYVAGAGLAAGYWGRPALTAERFVACPFAAGSGCIAPGIWCAGRMTVSCCSSVVRTRR</sequence>
<dbReference type="GO" id="GO:0003824">
    <property type="term" value="F:catalytic activity"/>
    <property type="evidence" value="ECO:0007669"/>
    <property type="project" value="InterPro"/>
</dbReference>
<gene>
    <name evidence="3" type="ORF">SAV14893_076470</name>
</gene>
<dbReference type="PROSITE" id="PS00455">
    <property type="entry name" value="AMP_BINDING"/>
    <property type="match status" value="1"/>
</dbReference>
<dbReference type="Gene3D" id="3.40.50.980">
    <property type="match status" value="2"/>
</dbReference>
<reference evidence="3 4" key="1">
    <citation type="submission" date="2019-04" db="EMBL/GenBank/DDBJ databases">
        <title>Draft genome sequences of Streptomyces avermitilis NBRC 14893.</title>
        <authorList>
            <person name="Komaki H."/>
            <person name="Tamura T."/>
            <person name="Hosoyama A."/>
        </authorList>
    </citation>
    <scope>NUCLEOTIDE SEQUENCE [LARGE SCALE GENOMIC DNA]</scope>
    <source>
        <strain evidence="3 4">NBRC 14893</strain>
    </source>
</reference>
<accession>A0A4D4M8X2</accession>
<dbReference type="InterPro" id="IPR001242">
    <property type="entry name" value="Condensation_dom"/>
</dbReference>
<protein>
    <recommendedName>
        <fullName evidence="5">Non-ribosomal peptide synthetase</fullName>
    </recommendedName>
</protein>
<dbReference type="InterPro" id="IPR020845">
    <property type="entry name" value="AMP-binding_CS"/>
</dbReference>
<dbReference type="Proteomes" id="UP000302139">
    <property type="component" value="Unassembled WGS sequence"/>
</dbReference>
<evidence type="ECO:0000313" key="4">
    <source>
        <dbReference type="Proteomes" id="UP000302139"/>
    </source>
</evidence>
<dbReference type="CDD" id="cd19543">
    <property type="entry name" value="DCL_NRPS"/>
    <property type="match status" value="1"/>
</dbReference>
<dbReference type="InterPro" id="IPR023213">
    <property type="entry name" value="CAT-like_dom_sf"/>
</dbReference>
<evidence type="ECO:0000259" key="1">
    <source>
        <dbReference type="Pfam" id="PF00501"/>
    </source>
</evidence>
<dbReference type="SUPFAM" id="SSF56801">
    <property type="entry name" value="Acetyl-CoA synthetase-like"/>
    <property type="match status" value="1"/>
</dbReference>
<dbReference type="EMBL" id="BJHX01000001">
    <property type="protein sequence ID" value="GDY68254.1"/>
    <property type="molecule type" value="Genomic_DNA"/>
</dbReference>
<dbReference type="Pfam" id="PF00501">
    <property type="entry name" value="AMP-binding"/>
    <property type="match status" value="2"/>
</dbReference>
<dbReference type="Gene3D" id="2.30.38.10">
    <property type="entry name" value="Luciferase, Domain 3"/>
    <property type="match status" value="1"/>
</dbReference>
<dbReference type="InterPro" id="IPR000873">
    <property type="entry name" value="AMP-dep_synth/lig_dom"/>
</dbReference>
<dbReference type="PANTHER" id="PTHR45527">
    <property type="entry name" value="NONRIBOSOMAL PEPTIDE SYNTHETASE"/>
    <property type="match status" value="1"/>
</dbReference>
<dbReference type="GO" id="GO:0008610">
    <property type="term" value="P:lipid biosynthetic process"/>
    <property type="evidence" value="ECO:0007669"/>
    <property type="project" value="UniProtKB-ARBA"/>
</dbReference>
<dbReference type="PANTHER" id="PTHR45527:SF1">
    <property type="entry name" value="FATTY ACID SYNTHASE"/>
    <property type="match status" value="1"/>
</dbReference>
<evidence type="ECO:0008006" key="5">
    <source>
        <dbReference type="Google" id="ProtNLM"/>
    </source>
</evidence>
<evidence type="ECO:0000259" key="2">
    <source>
        <dbReference type="Pfam" id="PF00668"/>
    </source>
</evidence>
<feature type="domain" description="Condensation" evidence="2">
    <location>
        <begin position="7"/>
        <end position="437"/>
    </location>
</feature>
<dbReference type="Gene3D" id="3.30.559.10">
    <property type="entry name" value="Chloramphenicol acetyltransferase-like domain"/>
    <property type="match status" value="1"/>
</dbReference>
<organism evidence="3 4">
    <name type="scientific">Streptomyces avermitilis</name>
    <dbReference type="NCBI Taxonomy" id="33903"/>
    <lineage>
        <taxon>Bacteria</taxon>
        <taxon>Bacillati</taxon>
        <taxon>Actinomycetota</taxon>
        <taxon>Actinomycetes</taxon>
        <taxon>Kitasatosporales</taxon>
        <taxon>Streptomycetaceae</taxon>
        <taxon>Streptomyces</taxon>
    </lineage>
</organism>
<dbReference type="AlphaFoldDB" id="A0A4D4M8X2"/>
<proteinExistence type="predicted"/>
<dbReference type="GO" id="GO:0005829">
    <property type="term" value="C:cytosol"/>
    <property type="evidence" value="ECO:0007669"/>
    <property type="project" value="TreeGrafter"/>
</dbReference>
<comment type="caution">
    <text evidence="3">The sequence shown here is derived from an EMBL/GenBank/DDBJ whole genome shotgun (WGS) entry which is preliminary data.</text>
</comment>
<dbReference type="Pfam" id="PF00668">
    <property type="entry name" value="Condensation"/>
    <property type="match status" value="1"/>
</dbReference>
<dbReference type="GO" id="GO:0031177">
    <property type="term" value="F:phosphopantetheine binding"/>
    <property type="evidence" value="ECO:0007669"/>
    <property type="project" value="TreeGrafter"/>
</dbReference>
<dbReference type="SUPFAM" id="SSF52777">
    <property type="entry name" value="CoA-dependent acyltransferases"/>
    <property type="match status" value="2"/>
</dbReference>
<feature type="domain" description="AMP-dependent synthetase/ligase" evidence="1">
    <location>
        <begin position="471"/>
        <end position="560"/>
    </location>
</feature>
<dbReference type="GO" id="GO:0043041">
    <property type="term" value="P:amino acid activation for nonribosomal peptide biosynthetic process"/>
    <property type="evidence" value="ECO:0007669"/>
    <property type="project" value="TreeGrafter"/>
</dbReference>